<evidence type="ECO:0000256" key="1">
    <source>
        <dbReference type="ARBA" id="ARBA00004651"/>
    </source>
</evidence>
<dbReference type="GO" id="GO:0055085">
    <property type="term" value="P:transmembrane transport"/>
    <property type="evidence" value="ECO:0007669"/>
    <property type="project" value="InterPro"/>
</dbReference>
<evidence type="ECO:0000256" key="6">
    <source>
        <dbReference type="ARBA" id="ARBA00023136"/>
    </source>
</evidence>
<evidence type="ECO:0000256" key="4">
    <source>
        <dbReference type="ARBA" id="ARBA00022692"/>
    </source>
</evidence>
<dbReference type="Gene3D" id="1.10.3720.10">
    <property type="entry name" value="MetI-like"/>
    <property type="match status" value="1"/>
</dbReference>
<evidence type="ECO:0000256" key="7">
    <source>
        <dbReference type="SAM" id="Phobius"/>
    </source>
</evidence>
<gene>
    <name evidence="9" type="ORF">LCGC14_2473440</name>
</gene>
<evidence type="ECO:0000313" key="9">
    <source>
        <dbReference type="EMBL" id="KKL18648.1"/>
    </source>
</evidence>
<keyword evidence="2" id="KW-0813">Transport</keyword>
<dbReference type="CDD" id="cd06261">
    <property type="entry name" value="TM_PBP2"/>
    <property type="match status" value="1"/>
</dbReference>
<evidence type="ECO:0000256" key="2">
    <source>
        <dbReference type="ARBA" id="ARBA00022448"/>
    </source>
</evidence>
<feature type="non-terminal residue" evidence="9">
    <location>
        <position position="159"/>
    </location>
</feature>
<dbReference type="InterPro" id="IPR050366">
    <property type="entry name" value="BP-dependent_transpt_permease"/>
</dbReference>
<dbReference type="AlphaFoldDB" id="A0A0F9E3K1"/>
<reference evidence="9" key="1">
    <citation type="journal article" date="2015" name="Nature">
        <title>Complex archaea that bridge the gap between prokaryotes and eukaryotes.</title>
        <authorList>
            <person name="Spang A."/>
            <person name="Saw J.H."/>
            <person name="Jorgensen S.L."/>
            <person name="Zaremba-Niedzwiedzka K."/>
            <person name="Martijn J."/>
            <person name="Lind A.E."/>
            <person name="van Eijk R."/>
            <person name="Schleper C."/>
            <person name="Guy L."/>
            <person name="Ettema T.J."/>
        </authorList>
    </citation>
    <scope>NUCLEOTIDE SEQUENCE</scope>
</reference>
<sequence>MTDSHDPSGANAPDPARPPRQAVVLLRMLWRDKLAFFAALFLILAVLAALVGPELLGDVATRQNLRGRNSPPFDLSRGWLFVLGGDALGRPMLARIIVAASNTLFVAAGAVFCSAIIGAGLGLIAGYSRGRISQIIMRLADVIMSFPSLLLAVIVLYIL</sequence>
<organism evidence="9">
    <name type="scientific">marine sediment metagenome</name>
    <dbReference type="NCBI Taxonomy" id="412755"/>
    <lineage>
        <taxon>unclassified sequences</taxon>
        <taxon>metagenomes</taxon>
        <taxon>ecological metagenomes</taxon>
    </lineage>
</organism>
<keyword evidence="5 7" id="KW-1133">Transmembrane helix</keyword>
<evidence type="ECO:0000256" key="3">
    <source>
        <dbReference type="ARBA" id="ARBA00022475"/>
    </source>
</evidence>
<feature type="domain" description="ABC transmembrane type-1" evidence="8">
    <location>
        <begin position="100"/>
        <end position="159"/>
    </location>
</feature>
<dbReference type="EMBL" id="LAZR01038790">
    <property type="protein sequence ID" value="KKL18648.1"/>
    <property type="molecule type" value="Genomic_DNA"/>
</dbReference>
<evidence type="ECO:0000256" key="5">
    <source>
        <dbReference type="ARBA" id="ARBA00022989"/>
    </source>
</evidence>
<feature type="transmembrane region" description="Helical" evidence="7">
    <location>
        <begin position="104"/>
        <end position="127"/>
    </location>
</feature>
<dbReference type="PANTHER" id="PTHR43386">
    <property type="entry name" value="OLIGOPEPTIDE TRANSPORT SYSTEM PERMEASE PROTEIN APPC"/>
    <property type="match status" value="1"/>
</dbReference>
<proteinExistence type="predicted"/>
<dbReference type="PANTHER" id="PTHR43386:SF1">
    <property type="entry name" value="D,D-DIPEPTIDE TRANSPORT SYSTEM PERMEASE PROTEIN DDPC-RELATED"/>
    <property type="match status" value="1"/>
</dbReference>
<protein>
    <recommendedName>
        <fullName evidence="8">ABC transmembrane type-1 domain-containing protein</fullName>
    </recommendedName>
</protein>
<comment type="subcellular location">
    <subcellularLocation>
        <location evidence="1">Cell membrane</location>
        <topology evidence="1">Multi-pass membrane protein</topology>
    </subcellularLocation>
</comment>
<keyword evidence="3" id="KW-1003">Cell membrane</keyword>
<evidence type="ECO:0000259" key="8">
    <source>
        <dbReference type="PROSITE" id="PS50928"/>
    </source>
</evidence>
<dbReference type="InterPro" id="IPR000515">
    <property type="entry name" value="MetI-like"/>
</dbReference>
<name>A0A0F9E3K1_9ZZZZ</name>
<dbReference type="InterPro" id="IPR035906">
    <property type="entry name" value="MetI-like_sf"/>
</dbReference>
<keyword evidence="6 7" id="KW-0472">Membrane</keyword>
<accession>A0A0F9E3K1</accession>
<dbReference type="PROSITE" id="PS50928">
    <property type="entry name" value="ABC_TM1"/>
    <property type="match status" value="1"/>
</dbReference>
<feature type="transmembrane region" description="Helical" evidence="7">
    <location>
        <begin position="139"/>
        <end position="158"/>
    </location>
</feature>
<comment type="caution">
    <text evidence="9">The sequence shown here is derived from an EMBL/GenBank/DDBJ whole genome shotgun (WGS) entry which is preliminary data.</text>
</comment>
<dbReference type="SUPFAM" id="SSF161098">
    <property type="entry name" value="MetI-like"/>
    <property type="match status" value="1"/>
</dbReference>
<feature type="transmembrane region" description="Helical" evidence="7">
    <location>
        <begin position="34"/>
        <end position="57"/>
    </location>
</feature>
<dbReference type="GO" id="GO:0005886">
    <property type="term" value="C:plasma membrane"/>
    <property type="evidence" value="ECO:0007669"/>
    <property type="project" value="UniProtKB-SubCell"/>
</dbReference>
<keyword evidence="4 7" id="KW-0812">Transmembrane</keyword>